<gene>
    <name evidence="1" type="ORF">UU50_C0014G0015</name>
</gene>
<proteinExistence type="predicted"/>
<evidence type="ECO:0000313" key="1">
    <source>
        <dbReference type="EMBL" id="KKR98883.1"/>
    </source>
</evidence>
<dbReference type="SUPFAM" id="SSF56784">
    <property type="entry name" value="HAD-like"/>
    <property type="match status" value="1"/>
</dbReference>
<dbReference type="Proteomes" id="UP000033930">
    <property type="component" value="Unassembled WGS sequence"/>
</dbReference>
<dbReference type="EMBL" id="LCAW01000014">
    <property type="protein sequence ID" value="KKR98883.1"/>
    <property type="molecule type" value="Genomic_DNA"/>
</dbReference>
<comment type="caution">
    <text evidence="1">The sequence shown here is derived from an EMBL/GenBank/DDBJ whole genome shotgun (WGS) entry which is preliminary data.</text>
</comment>
<dbReference type="PANTHER" id="PTHR43611">
    <property type="entry name" value="ALPHA-D-GLUCOSE 1-PHOSPHATE PHOSPHATASE"/>
    <property type="match status" value="1"/>
</dbReference>
<dbReference type="AlphaFoldDB" id="A0A0G0VDB7"/>
<dbReference type="InterPro" id="IPR036412">
    <property type="entry name" value="HAD-like_sf"/>
</dbReference>
<dbReference type="InterPro" id="IPR023214">
    <property type="entry name" value="HAD_sf"/>
</dbReference>
<protein>
    <submittedName>
        <fullName evidence="1">HAD-superfamily hydrolase, subfamily IA, variant 3</fullName>
    </submittedName>
</protein>
<organism evidence="1 2">
    <name type="scientific">Candidatus Uhrbacteria bacterium GW2011_GWC1_41_20</name>
    <dbReference type="NCBI Taxonomy" id="1618983"/>
    <lineage>
        <taxon>Bacteria</taxon>
        <taxon>Candidatus Uhriibacteriota</taxon>
    </lineage>
</organism>
<dbReference type="Pfam" id="PF00702">
    <property type="entry name" value="Hydrolase"/>
    <property type="match status" value="1"/>
</dbReference>
<dbReference type="PANTHER" id="PTHR43611:SF3">
    <property type="entry name" value="FLAVIN MONONUCLEOTIDE HYDROLASE 1, CHLOROPLATIC"/>
    <property type="match status" value="1"/>
</dbReference>
<evidence type="ECO:0000313" key="2">
    <source>
        <dbReference type="Proteomes" id="UP000033930"/>
    </source>
</evidence>
<dbReference type="SFLD" id="SFLDG01129">
    <property type="entry name" value="C1.5:_HAD__Beta-PGM__Phosphata"/>
    <property type="match status" value="1"/>
</dbReference>
<dbReference type="InterPro" id="IPR006439">
    <property type="entry name" value="HAD-SF_hydro_IA"/>
</dbReference>
<dbReference type="NCBIfam" id="TIGR01509">
    <property type="entry name" value="HAD-SF-IA-v3"/>
    <property type="match status" value="1"/>
</dbReference>
<dbReference type="GO" id="GO:0016787">
    <property type="term" value="F:hydrolase activity"/>
    <property type="evidence" value="ECO:0007669"/>
    <property type="project" value="UniProtKB-KW"/>
</dbReference>
<dbReference type="SFLD" id="SFLDS00003">
    <property type="entry name" value="Haloacid_Dehalogenase"/>
    <property type="match status" value="1"/>
</dbReference>
<reference evidence="1 2" key="1">
    <citation type="journal article" date="2015" name="Nature">
        <title>rRNA introns, odd ribosomes, and small enigmatic genomes across a large radiation of phyla.</title>
        <authorList>
            <person name="Brown C.T."/>
            <person name="Hug L.A."/>
            <person name="Thomas B.C."/>
            <person name="Sharon I."/>
            <person name="Castelle C.J."/>
            <person name="Singh A."/>
            <person name="Wilkins M.J."/>
            <person name="Williams K.H."/>
            <person name="Banfield J.F."/>
        </authorList>
    </citation>
    <scope>NUCLEOTIDE SEQUENCE [LARGE SCALE GENOMIC DNA]</scope>
</reference>
<name>A0A0G0VDB7_9BACT</name>
<sequence length="205" mass="24017">MKYKVILFDADGVTVDSGVMFSQKLESDYGISPEKTCSFFKGIFQECMFGRADLKEELGKVIEDWGWTKSTNEMLKEWFDFENFPNKEMFELIKQLREQGVKCYLATNQEKYRGEYMRHEMNFDKLFDGLFISAEVGYKKKDPRFFEEVYGELNQAGQNLSTLLTQKGQVLFIDNEEENIKSAKEFGMQTHLFTNINELKKVLAE</sequence>
<keyword evidence="1" id="KW-0378">Hydrolase</keyword>
<dbReference type="Gene3D" id="3.40.50.1000">
    <property type="entry name" value="HAD superfamily/HAD-like"/>
    <property type="match status" value="1"/>
</dbReference>
<accession>A0A0G0VDB7</accession>